<dbReference type="Proteomes" id="UP000193944">
    <property type="component" value="Unassembled WGS sequence"/>
</dbReference>
<accession>A0A1Y1WQX9</accession>
<dbReference type="AlphaFoldDB" id="A0A1Y1WQX9"/>
<dbReference type="STRING" id="1754192.A0A1Y1WQX9"/>
<organism evidence="2 3">
    <name type="scientific">Anaeromyces robustus</name>
    <dbReference type="NCBI Taxonomy" id="1754192"/>
    <lineage>
        <taxon>Eukaryota</taxon>
        <taxon>Fungi</taxon>
        <taxon>Fungi incertae sedis</taxon>
        <taxon>Chytridiomycota</taxon>
        <taxon>Chytridiomycota incertae sedis</taxon>
        <taxon>Neocallimastigomycetes</taxon>
        <taxon>Neocallimastigales</taxon>
        <taxon>Neocallimastigaceae</taxon>
        <taxon>Anaeromyces</taxon>
    </lineage>
</organism>
<reference evidence="2 3" key="1">
    <citation type="submission" date="2016-08" db="EMBL/GenBank/DDBJ databases">
        <title>A Parts List for Fungal Cellulosomes Revealed by Comparative Genomics.</title>
        <authorList>
            <consortium name="DOE Joint Genome Institute"/>
            <person name="Haitjema C.H."/>
            <person name="Gilmore S.P."/>
            <person name="Henske J.K."/>
            <person name="Solomon K.V."/>
            <person name="De Groot R."/>
            <person name="Kuo A."/>
            <person name="Mondo S.J."/>
            <person name="Salamov A.A."/>
            <person name="Labutti K."/>
            <person name="Zhao Z."/>
            <person name="Chiniquy J."/>
            <person name="Barry K."/>
            <person name="Brewer H.M."/>
            <person name="Purvine S.O."/>
            <person name="Wright A.T."/>
            <person name="Boxma B."/>
            <person name="Van Alen T."/>
            <person name="Hackstein J.H."/>
            <person name="Baker S.E."/>
            <person name="Grigoriev I.V."/>
            <person name="O'Malley M.A."/>
        </authorList>
    </citation>
    <scope>NUCLEOTIDE SEQUENCE [LARGE SCALE GENOMIC DNA]</scope>
    <source>
        <strain evidence="2 3">S4</strain>
    </source>
</reference>
<feature type="domain" description="CN hydrolase" evidence="1">
    <location>
        <begin position="6"/>
        <end position="265"/>
    </location>
</feature>
<dbReference type="PANTHER" id="PTHR23088:SF27">
    <property type="entry name" value="DEAMINATED GLUTATHIONE AMIDASE"/>
    <property type="match status" value="1"/>
</dbReference>
<dbReference type="Gene3D" id="3.60.110.10">
    <property type="entry name" value="Carbon-nitrogen hydrolase"/>
    <property type="match status" value="1"/>
</dbReference>
<dbReference type="EMBL" id="MCFG01000343">
    <property type="protein sequence ID" value="ORX75676.1"/>
    <property type="molecule type" value="Genomic_DNA"/>
</dbReference>
<dbReference type="InterPro" id="IPR036526">
    <property type="entry name" value="C-N_Hydrolase_sf"/>
</dbReference>
<proteinExistence type="predicted"/>
<name>A0A1Y1WQX9_9FUNG</name>
<dbReference type="Pfam" id="PF00795">
    <property type="entry name" value="CN_hydrolase"/>
    <property type="match status" value="1"/>
</dbReference>
<evidence type="ECO:0000259" key="1">
    <source>
        <dbReference type="PROSITE" id="PS50263"/>
    </source>
</evidence>
<dbReference type="PROSITE" id="PS50263">
    <property type="entry name" value="CN_HYDROLASE"/>
    <property type="match status" value="1"/>
</dbReference>
<sequence length="289" mass="33638">MNQDNINVCLIQLNVIPYNFEENKKKIEKYVDKVMNLHQKPDIIVLPEMWNIGFTINKVNEYCDRDGKQTKLFLNYLAKKYHIIIIGGSIANFDTKNNIYQNLNMNFDSNGQLLSSYAKIHLFSPSKENTVFTRGHQFKVISTNINKTFINNNEIEKNNNSKLTLETNSNLIFHNEEIRFEGGLDILFVSAAWPYPRLNHWRNLLIARAIENQCYVVAVNNCGEMDGLTFCGHSLVIDPWGEVLIEGRELEGKDFDEILITSLSFKVLKDIRQRICVFNDRFPEIYRCN</sequence>
<keyword evidence="3" id="KW-1185">Reference proteome</keyword>
<dbReference type="OrthoDB" id="10250282at2759"/>
<dbReference type="SUPFAM" id="SSF56317">
    <property type="entry name" value="Carbon-nitrogen hydrolase"/>
    <property type="match status" value="1"/>
</dbReference>
<comment type="caution">
    <text evidence="2">The sequence shown here is derived from an EMBL/GenBank/DDBJ whole genome shotgun (WGS) entry which is preliminary data.</text>
</comment>
<evidence type="ECO:0000313" key="2">
    <source>
        <dbReference type="EMBL" id="ORX75676.1"/>
    </source>
</evidence>
<gene>
    <name evidence="2" type="ORF">BCR32DRAFT_271772</name>
</gene>
<dbReference type="PANTHER" id="PTHR23088">
    <property type="entry name" value="NITRILASE-RELATED"/>
    <property type="match status" value="1"/>
</dbReference>
<evidence type="ECO:0000313" key="3">
    <source>
        <dbReference type="Proteomes" id="UP000193944"/>
    </source>
</evidence>
<protein>
    <submittedName>
        <fullName evidence="2">Cyanide hydratase</fullName>
    </submittedName>
</protein>
<reference evidence="2 3" key="2">
    <citation type="submission" date="2016-08" db="EMBL/GenBank/DDBJ databases">
        <title>Pervasive Adenine N6-methylation of Active Genes in Fungi.</title>
        <authorList>
            <consortium name="DOE Joint Genome Institute"/>
            <person name="Mondo S.J."/>
            <person name="Dannebaum R.O."/>
            <person name="Kuo R.C."/>
            <person name="Labutti K."/>
            <person name="Haridas S."/>
            <person name="Kuo A."/>
            <person name="Salamov A."/>
            <person name="Ahrendt S.R."/>
            <person name="Lipzen A."/>
            <person name="Sullivan W."/>
            <person name="Andreopoulos W.B."/>
            <person name="Clum A."/>
            <person name="Lindquist E."/>
            <person name="Daum C."/>
            <person name="Ramamoorthy G.K."/>
            <person name="Gryganskyi A."/>
            <person name="Culley D."/>
            <person name="Magnuson J.K."/>
            <person name="James T.Y."/>
            <person name="O'Malley M.A."/>
            <person name="Stajich J.E."/>
            <person name="Spatafora J.W."/>
            <person name="Visel A."/>
            <person name="Grigoriev I.V."/>
        </authorList>
    </citation>
    <scope>NUCLEOTIDE SEQUENCE [LARGE SCALE GENOMIC DNA]</scope>
    <source>
        <strain evidence="2 3">S4</strain>
    </source>
</reference>
<dbReference type="InterPro" id="IPR003010">
    <property type="entry name" value="C-N_Hydrolase"/>
</dbReference>